<keyword evidence="1" id="KW-0378">Hydrolase</keyword>
<feature type="compositionally biased region" description="Low complexity" evidence="2">
    <location>
        <begin position="499"/>
        <end position="509"/>
    </location>
</feature>
<feature type="region of interest" description="Disordered" evidence="2">
    <location>
        <begin position="963"/>
        <end position="982"/>
    </location>
</feature>
<feature type="compositionally biased region" description="Low complexity" evidence="2">
    <location>
        <begin position="7"/>
        <end position="34"/>
    </location>
</feature>
<keyword evidence="1" id="KW-0645">Protease</keyword>
<feature type="compositionally biased region" description="Low complexity" evidence="2">
    <location>
        <begin position="260"/>
        <end position="278"/>
    </location>
</feature>
<dbReference type="CDD" id="cd00303">
    <property type="entry name" value="retropepsin_like"/>
    <property type="match status" value="1"/>
</dbReference>
<name>A0A8H6Z8X7_9AGAR</name>
<keyword evidence="4" id="KW-1185">Reference proteome</keyword>
<dbReference type="OrthoDB" id="3203159at2759"/>
<organism evidence="3 4">
    <name type="scientific">Mycena sanguinolenta</name>
    <dbReference type="NCBI Taxonomy" id="230812"/>
    <lineage>
        <taxon>Eukaryota</taxon>
        <taxon>Fungi</taxon>
        <taxon>Dikarya</taxon>
        <taxon>Basidiomycota</taxon>
        <taxon>Agaricomycotina</taxon>
        <taxon>Agaricomycetes</taxon>
        <taxon>Agaricomycetidae</taxon>
        <taxon>Agaricales</taxon>
        <taxon>Marasmiineae</taxon>
        <taxon>Mycenaceae</taxon>
        <taxon>Mycena</taxon>
    </lineage>
</organism>
<feature type="region of interest" description="Disordered" evidence="2">
    <location>
        <begin position="888"/>
        <end position="922"/>
    </location>
</feature>
<protein>
    <submittedName>
        <fullName evidence="3">TY3B-TY3B protein</fullName>
    </submittedName>
</protein>
<feature type="compositionally biased region" description="Polar residues" evidence="2">
    <location>
        <begin position="1028"/>
        <end position="1052"/>
    </location>
</feature>
<evidence type="ECO:0000256" key="1">
    <source>
        <dbReference type="ARBA" id="ARBA00022750"/>
    </source>
</evidence>
<feature type="region of interest" description="Disordered" evidence="2">
    <location>
        <begin position="497"/>
        <end position="558"/>
    </location>
</feature>
<feature type="compositionally biased region" description="Acidic residues" evidence="2">
    <location>
        <begin position="633"/>
        <end position="643"/>
    </location>
</feature>
<dbReference type="GO" id="GO:0006508">
    <property type="term" value="P:proteolysis"/>
    <property type="evidence" value="ECO:0007669"/>
    <property type="project" value="InterPro"/>
</dbReference>
<accession>A0A8H6Z8X7</accession>
<feature type="region of interest" description="Disordered" evidence="2">
    <location>
        <begin position="577"/>
        <end position="676"/>
    </location>
</feature>
<gene>
    <name evidence="3" type="ORF">MSAN_00504000</name>
</gene>
<dbReference type="Proteomes" id="UP000623467">
    <property type="component" value="Unassembled WGS sequence"/>
</dbReference>
<dbReference type="PROSITE" id="PS00141">
    <property type="entry name" value="ASP_PROTEASE"/>
    <property type="match status" value="1"/>
</dbReference>
<sequence>MSRDPPDSTARTTRATSSPTPLLSSSPQLDPDAPVNTKNPRAMIAAIRGMLSHARAAKKNLTVAAYAECFSLLDSLDSLLNDGDHISSVLSAFKNDLLSQIHSSFTRSSAPSYSTVASSTPRAPSTPDSVPPSPPPSRRNEFVISLDKQDELLSLPGAAIKEKLEIALSSTGIPKLKDAKLKGVKVLARGRLLVAADNEKTSALLKQSAPHWTPKLSKSSRLVTPRYQVVVNSVPRNISYFQLSSLRTMPSDDTERPRSRPQSRSSADRAPSPADRSANSTIPDLAPDQAFNLPALENYTGPIDEDEVKVSSSPEDITLDWPALKSISKIGGNTEIQARRLQAIVLGCHAIGKGFLVNAQKAGRKLYRDKFPEEFDLLDRVLSDVQRIDLASIDAHAFRLDRNEYELLVNVLADLRQISTEGFQLAGKALPTIPTWGEDEDPSEYYRQNNFEILAICFRVEVENFLALLDKYYDFAARKPQPRNDDLQARLAAFHKKGAAGSAPGSPAGKRSRSPVEQDRMKDEELEDRGVSRSRYRSMGPPSHGKFGATARNRGLPQGNRRINEILAPVASLYNNSNSRVTRGHSSVPEEVAQMDRMDSRDNRNFRDKPPHMFGTGGAPPSGPRNRSHPNGDPDDSSSDDDGGFPPRRSNPVPPVGGRRPIPRPAQVQTSSTKETHFDLKLKYENVPKWDGNTDTIMRWFLKVTDLAKESETVFKQLGRVVPKRLEGDAEVWYWSLPDDYRTEIEQDWDSLRDAFATYYLNRRWLDRQRGRANRASYQQAGHARETPSQYYIRKTELLNMVRTLEDSELILEVMDGAPSTWNTILTTQFYKSAVEFQAAIRYHEDALMKLDKDEKNYSYRERERDRDREKDRESYPRAARVNLVGWSANLPTPPFPKDDRNVSKKATPESKGARPCRHCGSGKHWDNECKHSYRGNRAARANLASATGEDRDAQGAYDDLYYGLGDESEDESEQPGQGFEIPLQPTEAQTFSVDSSKEDVGITSALEGETEIESKESPRIVEDELNSSESEPRSNQPEVRNSCTSYRTKPSLNHRSRRRLAKEIKVVNFRVLHSLSSDPDKTLIELRKHMARPPGSAFLGAIATEVPATVGGLNTDPVIVIADSGSDITLISRKALQELTNPPKIKAGHDVKLIQVTGKSSISGFVNLDLYFHTEDGPVKIAVEAYVVNGMSTPLILGNDFTDQFWKRDASQILYLLTVS</sequence>
<feature type="region of interest" description="Disordered" evidence="2">
    <location>
        <begin position="1"/>
        <end position="37"/>
    </location>
</feature>
<proteinExistence type="predicted"/>
<keyword evidence="1" id="KW-0064">Aspartyl protease</keyword>
<dbReference type="InterPro" id="IPR021109">
    <property type="entry name" value="Peptidase_aspartic_dom_sf"/>
</dbReference>
<dbReference type="EMBL" id="JACAZH010000003">
    <property type="protein sequence ID" value="KAF7372967.1"/>
    <property type="molecule type" value="Genomic_DNA"/>
</dbReference>
<dbReference type="Gene3D" id="2.40.70.10">
    <property type="entry name" value="Acid Proteases"/>
    <property type="match status" value="1"/>
</dbReference>
<feature type="compositionally biased region" description="Basic and acidic residues" evidence="2">
    <location>
        <begin position="1013"/>
        <end position="1023"/>
    </location>
</feature>
<feature type="compositionally biased region" description="Low complexity" evidence="2">
    <location>
        <begin position="109"/>
        <end position="128"/>
    </location>
</feature>
<evidence type="ECO:0000313" key="4">
    <source>
        <dbReference type="Proteomes" id="UP000623467"/>
    </source>
</evidence>
<feature type="region of interest" description="Disordered" evidence="2">
    <location>
        <begin position="245"/>
        <end position="287"/>
    </location>
</feature>
<feature type="region of interest" description="Disordered" evidence="2">
    <location>
        <begin position="1005"/>
        <end position="1056"/>
    </location>
</feature>
<dbReference type="InterPro" id="IPR001969">
    <property type="entry name" value="Aspartic_peptidase_AS"/>
</dbReference>
<feature type="compositionally biased region" description="Basic and acidic residues" evidence="2">
    <location>
        <begin position="897"/>
        <end position="913"/>
    </location>
</feature>
<feature type="compositionally biased region" description="Low complexity" evidence="2">
    <location>
        <begin position="644"/>
        <end position="660"/>
    </location>
</feature>
<feature type="region of interest" description="Disordered" evidence="2">
    <location>
        <begin position="109"/>
        <end position="139"/>
    </location>
</feature>
<dbReference type="GO" id="GO:0004190">
    <property type="term" value="F:aspartic-type endopeptidase activity"/>
    <property type="evidence" value="ECO:0007669"/>
    <property type="project" value="UniProtKB-KW"/>
</dbReference>
<evidence type="ECO:0000313" key="3">
    <source>
        <dbReference type="EMBL" id="KAF7372967.1"/>
    </source>
</evidence>
<comment type="caution">
    <text evidence="3">The sequence shown here is derived from an EMBL/GenBank/DDBJ whole genome shotgun (WGS) entry which is preliminary data.</text>
</comment>
<reference evidence="3" key="1">
    <citation type="submission" date="2020-05" db="EMBL/GenBank/DDBJ databases">
        <title>Mycena genomes resolve the evolution of fungal bioluminescence.</title>
        <authorList>
            <person name="Tsai I.J."/>
        </authorList>
    </citation>
    <scope>NUCLEOTIDE SEQUENCE</scope>
    <source>
        <strain evidence="3">160909Yilan</strain>
    </source>
</reference>
<dbReference type="AlphaFoldDB" id="A0A8H6Z8X7"/>
<feature type="compositionally biased region" description="Basic and acidic residues" evidence="2">
    <location>
        <begin position="514"/>
        <end position="531"/>
    </location>
</feature>
<evidence type="ECO:0000256" key="2">
    <source>
        <dbReference type="SAM" id="MobiDB-lite"/>
    </source>
</evidence>
<feature type="compositionally biased region" description="Basic and acidic residues" evidence="2">
    <location>
        <begin position="594"/>
        <end position="611"/>
    </location>
</feature>